<dbReference type="AlphaFoldDB" id="A0A224AAN8"/>
<feature type="transmembrane region" description="Helical" evidence="1">
    <location>
        <begin position="54"/>
        <end position="76"/>
    </location>
</feature>
<evidence type="ECO:0000313" key="2">
    <source>
        <dbReference type="EMBL" id="BBA10079.1"/>
    </source>
</evidence>
<feature type="transmembrane region" description="Helical" evidence="1">
    <location>
        <begin position="28"/>
        <end position="48"/>
    </location>
</feature>
<sequence>MLASWFLLLLMFFLFFCFFSVKNQYLSALLMLETLVLTSLIFIMFLMSSYSSDLWIFLLMLTFGVSEAGLGLALLLTNLKMSGSDYINFQANNIY</sequence>
<feature type="transmembrane region" description="Helical" evidence="1">
    <location>
        <begin position="6"/>
        <end position="21"/>
    </location>
</feature>
<geneLocation type="mitochondrion" evidence="2"/>
<organism evidence="2">
    <name type="scientific">Megalophaedusa kyotoensis</name>
    <dbReference type="NCBI Taxonomy" id="1885762"/>
    <lineage>
        <taxon>Eukaryota</taxon>
        <taxon>Metazoa</taxon>
        <taxon>Spiralia</taxon>
        <taxon>Lophotrochozoa</taxon>
        <taxon>Mollusca</taxon>
        <taxon>Gastropoda</taxon>
        <taxon>Heterobranchia</taxon>
        <taxon>Euthyneura</taxon>
        <taxon>Panpulmonata</taxon>
        <taxon>Eupulmonata</taxon>
        <taxon>Stylommatophora</taxon>
        <taxon>Helicina</taxon>
        <taxon>Clausilioidea</taxon>
        <taxon>Clausiliidae</taxon>
        <taxon>Phaedusinae</taxon>
        <taxon>Megalophaedusa</taxon>
    </lineage>
</organism>
<keyword evidence="2" id="KW-0496">Mitochondrion</keyword>
<name>A0A224AAN8_9EUPU</name>
<accession>A0A224AAN8</accession>
<keyword evidence="1" id="KW-0472">Membrane</keyword>
<gene>
    <name evidence="2" type="primary">ND4L</name>
</gene>
<dbReference type="EMBL" id="LC171901">
    <property type="protein sequence ID" value="BBA10079.1"/>
    <property type="molecule type" value="Genomic_DNA"/>
</dbReference>
<evidence type="ECO:0000256" key="1">
    <source>
        <dbReference type="SAM" id="Phobius"/>
    </source>
</evidence>
<keyword evidence="1" id="KW-0812">Transmembrane</keyword>
<keyword evidence="1" id="KW-1133">Transmembrane helix</keyword>
<reference evidence="2" key="1">
    <citation type="journal article" date="2017" name="Zool. J. Linn. Soc.">
        <title>Molecular phylogeny, frequent parallel evolution and new system of Japanese clausiliid land snails (Gastropoda: Stylommatophora).</title>
        <authorList>
            <person name="Motochin R."/>
            <person name="Wang M."/>
            <person name="Ueshima R."/>
        </authorList>
    </citation>
    <scope>NUCLEOTIDE SEQUENCE</scope>
    <source>
        <strain evidence="2">A383</strain>
        <tissue evidence="2">Muscle</tissue>
    </source>
</reference>
<dbReference type="Gene3D" id="1.10.287.3510">
    <property type="match status" value="1"/>
</dbReference>
<protein>
    <submittedName>
        <fullName evidence="2">NADH dehydrogenase subunit 4L</fullName>
    </submittedName>
</protein>
<proteinExistence type="predicted"/>